<name>A0ABV3Y898_9ACTN</name>
<dbReference type="EMBL" id="JBFSHR010000355">
    <property type="protein sequence ID" value="MEX6431156.1"/>
    <property type="molecule type" value="Genomic_DNA"/>
</dbReference>
<protein>
    <submittedName>
        <fullName evidence="1">Uncharacterized protein</fullName>
    </submittedName>
</protein>
<dbReference type="Proteomes" id="UP001560267">
    <property type="component" value="Unassembled WGS sequence"/>
</dbReference>
<evidence type="ECO:0000313" key="1">
    <source>
        <dbReference type="EMBL" id="MEX6431156.1"/>
    </source>
</evidence>
<gene>
    <name evidence="1" type="ORF">AB6A68_15235</name>
</gene>
<keyword evidence="2" id="KW-1185">Reference proteome</keyword>
<evidence type="ECO:0000313" key="2">
    <source>
        <dbReference type="Proteomes" id="UP001560267"/>
    </source>
</evidence>
<sequence>APADPGRDIRYIRHPKLIWSAGAQVSFHQVDRAIGHLETGSWSGRSLVLAWRLVAPTRQCFAQRYSVLPGSPRA</sequence>
<comment type="caution">
    <text evidence="1">The sequence shown here is derived from an EMBL/GenBank/DDBJ whole genome shotgun (WGS) entry which is preliminary data.</text>
</comment>
<organism evidence="1 2">
    <name type="scientific">Ferrimicrobium acidiphilum</name>
    <dbReference type="NCBI Taxonomy" id="121039"/>
    <lineage>
        <taxon>Bacteria</taxon>
        <taxon>Bacillati</taxon>
        <taxon>Actinomycetota</taxon>
        <taxon>Acidimicrobiia</taxon>
        <taxon>Acidimicrobiales</taxon>
        <taxon>Acidimicrobiaceae</taxon>
        <taxon>Ferrimicrobium</taxon>
    </lineage>
</organism>
<proteinExistence type="predicted"/>
<reference evidence="1 2" key="1">
    <citation type="submission" date="2024-07" db="EMBL/GenBank/DDBJ databases">
        <title>Draft Genome Sequence of Ferrimicrobium acidiphilum Strain YE2023, Isolated from a Pulp of Bioleach Reactor.</title>
        <authorList>
            <person name="Elkina Y.A."/>
            <person name="Bulaeva A.G."/>
            <person name="Beletsky A.V."/>
            <person name="Mardanov A.V."/>
        </authorList>
    </citation>
    <scope>NUCLEOTIDE SEQUENCE [LARGE SCALE GENOMIC DNA]</scope>
    <source>
        <strain evidence="1 2">YE2023</strain>
    </source>
</reference>
<feature type="non-terminal residue" evidence="1">
    <location>
        <position position="1"/>
    </location>
</feature>
<accession>A0ABV3Y898</accession>